<dbReference type="InterPro" id="IPR036291">
    <property type="entry name" value="NAD(P)-bd_dom_sf"/>
</dbReference>
<evidence type="ECO:0000256" key="5">
    <source>
        <dbReference type="ARBA" id="ARBA00022832"/>
    </source>
</evidence>
<evidence type="ECO:0000256" key="12">
    <source>
        <dbReference type="ARBA" id="ARBA00023239"/>
    </source>
</evidence>
<dbReference type="PROSITE" id="PS00166">
    <property type="entry name" value="ENOYL_COA_HYDRATASE"/>
    <property type="match status" value="1"/>
</dbReference>
<comment type="pathway">
    <text evidence="2">Lipid metabolism; fatty acid beta-oxidation.</text>
</comment>
<dbReference type="EMBL" id="JAAOZC010000009">
    <property type="protein sequence ID" value="NIJ09274.1"/>
    <property type="molecule type" value="Genomic_DNA"/>
</dbReference>
<keyword evidence="5" id="KW-0276">Fatty acid metabolism</keyword>
<keyword evidence="6" id="KW-0442">Lipid degradation</keyword>
<evidence type="ECO:0000256" key="9">
    <source>
        <dbReference type="ARBA" id="ARBA00023098"/>
    </source>
</evidence>
<comment type="subunit">
    <text evidence="4">Monomer.</text>
</comment>
<evidence type="ECO:0000256" key="14">
    <source>
        <dbReference type="ARBA" id="ARBA00049556"/>
    </source>
</evidence>
<evidence type="ECO:0000256" key="1">
    <source>
        <dbReference type="ARBA" id="ARBA00004275"/>
    </source>
</evidence>
<dbReference type="PANTHER" id="PTHR23309">
    <property type="entry name" value="3-HYDROXYACYL-COA DEHYROGENASE"/>
    <property type="match status" value="1"/>
</dbReference>
<dbReference type="Pfam" id="PF02737">
    <property type="entry name" value="3HCDH_N"/>
    <property type="match status" value="1"/>
</dbReference>
<evidence type="ECO:0000256" key="4">
    <source>
        <dbReference type="ARBA" id="ARBA00011245"/>
    </source>
</evidence>
<dbReference type="Pfam" id="PF00725">
    <property type="entry name" value="3HCDH"/>
    <property type="match status" value="1"/>
</dbReference>
<dbReference type="Gene3D" id="3.90.226.10">
    <property type="entry name" value="2-enoyl-CoA Hydratase, Chain A, domain 1"/>
    <property type="match status" value="1"/>
</dbReference>
<accession>A0ABX0TYI9</accession>
<dbReference type="InterPro" id="IPR006176">
    <property type="entry name" value="3-OHacyl-CoA_DH_NAD-bd"/>
</dbReference>
<keyword evidence="9" id="KW-0443">Lipid metabolism</keyword>
<dbReference type="SUPFAM" id="SSF48179">
    <property type="entry name" value="6-phosphogluconate dehydrogenase C-terminal domain-like"/>
    <property type="match status" value="2"/>
</dbReference>
<protein>
    <submittedName>
        <fullName evidence="18">3-hydroxyacyl-CoA dehydrogenase</fullName>
        <ecNumber evidence="18">1.1.1.35</ecNumber>
    </submittedName>
</protein>
<dbReference type="CDD" id="cd06558">
    <property type="entry name" value="crotonase-like"/>
    <property type="match status" value="1"/>
</dbReference>
<comment type="caution">
    <text evidence="18">The sequence shown here is derived from an EMBL/GenBank/DDBJ whole genome shotgun (WGS) entry which is preliminary data.</text>
</comment>
<reference evidence="18 19" key="1">
    <citation type="submission" date="2020-03" db="EMBL/GenBank/DDBJ databases">
        <title>Genomic Encyclopedia of Type Strains, Phase III (KMG-III): the genomes of soil and plant-associated and newly described type strains.</title>
        <authorList>
            <person name="Whitman W."/>
        </authorList>
    </citation>
    <scope>NUCLEOTIDE SEQUENCE [LARGE SCALE GENOMIC DNA]</scope>
    <source>
        <strain evidence="18 19">CECT 8804</strain>
    </source>
</reference>
<evidence type="ECO:0000256" key="8">
    <source>
        <dbReference type="ARBA" id="ARBA00023027"/>
    </source>
</evidence>
<evidence type="ECO:0000259" key="17">
    <source>
        <dbReference type="Pfam" id="PF02737"/>
    </source>
</evidence>
<dbReference type="Proteomes" id="UP000727456">
    <property type="component" value="Unassembled WGS sequence"/>
</dbReference>
<keyword evidence="11" id="KW-0413">Isomerase</keyword>
<dbReference type="GO" id="GO:0003857">
    <property type="term" value="F:(3S)-3-hydroxyacyl-CoA dehydrogenase (NAD+) activity"/>
    <property type="evidence" value="ECO:0007669"/>
    <property type="project" value="UniProtKB-EC"/>
</dbReference>
<evidence type="ECO:0000256" key="3">
    <source>
        <dbReference type="ARBA" id="ARBA00008750"/>
    </source>
</evidence>
<dbReference type="RefSeq" id="WP_167074731.1">
    <property type="nucleotide sequence ID" value="NZ_JAAOZC010000009.1"/>
</dbReference>
<proteinExistence type="inferred from homology"/>
<evidence type="ECO:0000256" key="10">
    <source>
        <dbReference type="ARBA" id="ARBA00023140"/>
    </source>
</evidence>
<keyword evidence="13" id="KW-0511">Multifunctional enzyme</keyword>
<dbReference type="Pfam" id="PF00378">
    <property type="entry name" value="ECH_1"/>
    <property type="match status" value="1"/>
</dbReference>
<dbReference type="Gene3D" id="1.10.1040.50">
    <property type="match status" value="1"/>
</dbReference>
<keyword evidence="10" id="KW-0576">Peroxisome</keyword>
<evidence type="ECO:0000256" key="7">
    <source>
        <dbReference type="ARBA" id="ARBA00023002"/>
    </source>
</evidence>
<dbReference type="SUPFAM" id="SSF52096">
    <property type="entry name" value="ClpP/crotonase"/>
    <property type="match status" value="1"/>
</dbReference>
<comment type="subcellular location">
    <subcellularLocation>
        <location evidence="1">Peroxisome</location>
    </subcellularLocation>
</comment>
<comment type="similarity">
    <text evidence="15">Belongs to the enoyl-CoA hydratase/isomerase family.</text>
</comment>
<dbReference type="InterPro" id="IPR008927">
    <property type="entry name" value="6-PGluconate_DH-like_C_sf"/>
</dbReference>
<evidence type="ECO:0000256" key="13">
    <source>
        <dbReference type="ARBA" id="ARBA00023268"/>
    </source>
</evidence>
<comment type="similarity">
    <text evidence="3">In the N-terminal section; belongs to the enoyl-CoA hydratase/isomerase family.</text>
</comment>
<comment type="catalytic activity">
    <reaction evidence="14">
        <text>a (3S)-3-hydroxyacyl-CoA + NAD(+) = a 3-oxoacyl-CoA + NADH + H(+)</text>
        <dbReference type="Rhea" id="RHEA:22432"/>
        <dbReference type="ChEBI" id="CHEBI:15378"/>
        <dbReference type="ChEBI" id="CHEBI:57318"/>
        <dbReference type="ChEBI" id="CHEBI:57540"/>
        <dbReference type="ChEBI" id="CHEBI:57945"/>
        <dbReference type="ChEBI" id="CHEBI:90726"/>
        <dbReference type="EC" id="1.1.1.35"/>
    </reaction>
</comment>
<name>A0ABX0TYI9_9SPHN</name>
<dbReference type="SUPFAM" id="SSF51735">
    <property type="entry name" value="NAD(P)-binding Rossmann-fold domains"/>
    <property type="match status" value="1"/>
</dbReference>
<dbReference type="InterPro" id="IPR006108">
    <property type="entry name" value="3HC_DH_C"/>
</dbReference>
<keyword evidence="7 18" id="KW-0560">Oxidoreductase</keyword>
<evidence type="ECO:0000313" key="18">
    <source>
        <dbReference type="EMBL" id="NIJ09274.1"/>
    </source>
</evidence>
<evidence type="ECO:0000313" key="19">
    <source>
        <dbReference type="Proteomes" id="UP000727456"/>
    </source>
</evidence>
<dbReference type="InterPro" id="IPR001753">
    <property type="entry name" value="Enoyl-CoA_hydra/iso"/>
</dbReference>
<evidence type="ECO:0000256" key="2">
    <source>
        <dbReference type="ARBA" id="ARBA00005005"/>
    </source>
</evidence>
<keyword evidence="8" id="KW-0520">NAD</keyword>
<dbReference type="InterPro" id="IPR029045">
    <property type="entry name" value="ClpP/crotonase-like_dom_sf"/>
</dbReference>
<evidence type="ECO:0000256" key="15">
    <source>
        <dbReference type="RuleBase" id="RU003707"/>
    </source>
</evidence>
<dbReference type="Gene3D" id="3.40.50.720">
    <property type="entry name" value="NAD(P)-binding Rossmann-like Domain"/>
    <property type="match status" value="1"/>
</dbReference>
<feature type="domain" description="3-hydroxyacyl-CoA dehydrogenase NAD binding" evidence="17">
    <location>
        <begin position="295"/>
        <end position="471"/>
    </location>
</feature>
<evidence type="ECO:0000259" key="16">
    <source>
        <dbReference type="Pfam" id="PF00725"/>
    </source>
</evidence>
<evidence type="ECO:0000256" key="11">
    <source>
        <dbReference type="ARBA" id="ARBA00023235"/>
    </source>
</evidence>
<dbReference type="EC" id="1.1.1.35" evidence="18"/>
<keyword evidence="12" id="KW-0456">Lyase</keyword>
<keyword evidence="19" id="KW-1185">Reference proteome</keyword>
<evidence type="ECO:0000256" key="6">
    <source>
        <dbReference type="ARBA" id="ARBA00022963"/>
    </source>
</evidence>
<sequence>MNTPASTVSRWEVRDRVALLTIDNPPVNALSQAVRIALFDAIAAISADESVDALVIACAGRTFIAGADLREFGKPATEPFLTQVVDAIEASAKPVVAAIHGSALGGGLEVAMACHYRIAAPKAQFGLPEVKLGLMPGARGTQHLPRLIGADEALPMIAFGNSIGADKALSLGLIDRIAGEDLVADAIAFARSIADKPVPRRRDRNAALTSPTLFEDFPAANARKFRGLDAPPAIVEAVRAAVELPFEEGAKREREVFLKLREGPQTLALRHLFFAEREAAKVPGLDGVDARPIATVGVIGAGTMGTGIAINFLIAGLPVTLMEANPEALERGAATIAKTLADNAKSGRMTQAAADTAQALLSRTLIIDDLGSVDLVIEAAFETMEVKTAIFSALGKVAKPNAILATNTSYLDVDAIAAASGRPADVIGLHFFSPANIMKLLEIVRGRATADDVLATGLALAKRIRKTPVVSGNAYGFIGNRLLAVRRREAEAMLAEGVSPYAIDAAIEAFGFPMGPFRIGDLAGLDLGWSAETSTGATIRERLCEAGRRGQKTGAGFYDYDEKRRPSPSPQAIEIVERFAAEKGATQREVTADAIVQRLLWPMVAEGALILREGIAQRLSDIDVVWTTGYGWPAWTGGPMHYGKTIGFRTIADALESMGDYPTDALRELADEKP</sequence>
<gene>
    <name evidence="18" type="ORF">FHS31_002906</name>
</gene>
<organism evidence="18 19">
    <name type="scientific">Sphingomonas vulcanisoli</name>
    <dbReference type="NCBI Taxonomy" id="1658060"/>
    <lineage>
        <taxon>Bacteria</taxon>
        <taxon>Pseudomonadati</taxon>
        <taxon>Pseudomonadota</taxon>
        <taxon>Alphaproteobacteria</taxon>
        <taxon>Sphingomonadales</taxon>
        <taxon>Sphingomonadaceae</taxon>
        <taxon>Sphingomonas</taxon>
    </lineage>
</organism>
<dbReference type="InterPro" id="IPR018376">
    <property type="entry name" value="Enoyl-CoA_hyd/isom_CS"/>
</dbReference>
<feature type="domain" description="3-hydroxyacyl-CoA dehydrogenase C-terminal" evidence="16">
    <location>
        <begin position="476"/>
        <end position="560"/>
    </location>
</feature>
<dbReference type="PANTHER" id="PTHR23309:SF49">
    <property type="entry name" value="PEROXISOMAL BIFUNCTIONAL ENZYME"/>
    <property type="match status" value="1"/>
</dbReference>